<feature type="compositionally biased region" description="Polar residues" evidence="1">
    <location>
        <begin position="388"/>
        <end position="401"/>
    </location>
</feature>
<name>A0A2I2FHX4_ASPCN</name>
<feature type="transmembrane region" description="Helical" evidence="2">
    <location>
        <begin position="204"/>
        <end position="228"/>
    </location>
</feature>
<keyword evidence="4" id="KW-1185">Reference proteome</keyword>
<feature type="region of interest" description="Disordered" evidence="1">
    <location>
        <begin position="596"/>
        <end position="656"/>
    </location>
</feature>
<dbReference type="RefSeq" id="XP_024674235.1">
    <property type="nucleotide sequence ID" value="XM_024811687.1"/>
</dbReference>
<protein>
    <submittedName>
        <fullName evidence="3">Uncharacterized protein</fullName>
    </submittedName>
</protein>
<feature type="compositionally biased region" description="Polar residues" evidence="1">
    <location>
        <begin position="368"/>
        <end position="379"/>
    </location>
</feature>
<sequence length="709" mass="77688">MGGSSPPFLYGSSSAYNFYGPTDRPFNPKAVTQASWTRPQPKPKPKGPLVNFNRHPDSYSNIPNGKSRWTPMHPRTKSSVIHGRQVQLGLRILALLGALGSLFCAIVIKNVAVTMVWIVRVAPAIAILHTLYSIYHLCRSPIARPPGSQASYMLFAAILDFCLIPFYVFTAYLAYLQYTRNVYHWGTILSSDGEMTTKIAQTTFILSVANGGFHLISFGISVFLGIVFKKITQLPPDLNPLEDNLTARPHKRTKSELIEKHASQSTLDSAMSEDPLIGSPRMMAFMHTRNNSSVDMPGFGGDYQRSPGSSPNRWSPMRSRIPEMPYTSVGLHEDEHMDPLPEETHDIFTRPTSSVPRGAPVREPSPNLPNRSQCASPESANWVAFPSRSGSVQTDSQNGNQARREPSSAYSRSVTPGSTIAGAIDWISSAQRNGWNISDILREDVRGEYDSVPAKEHYGQEDADGLDKAPRNKGYYDDDHAEQDIGDNHIHIFPDPEEHDDQDASDTLHVNPLALNPPTPQPVQDNVDPTPEQSTPMKRMALTDIPNLAPTPPSARVPPIDSPLKNGRFYHEVEESLGFGVPRNISLELEQGQTLGRKKTSKLMKRQSQKNAYGALKQHDPEDDGPASAPIVDSDRKGRVVSNSGADLGRGIGGGAALSYGNYIAGLGVGRRRDVSGKIAEEGRSRPDPPPAEQQSPTRAAGWARFAGL</sequence>
<reference evidence="3 4" key="1">
    <citation type="submission" date="2017-12" db="EMBL/GenBank/DDBJ databases">
        <authorList>
            <consortium name="DOE Joint Genome Institute"/>
            <person name="Haridas S."/>
            <person name="Kjaerbolling I."/>
            <person name="Vesth T.C."/>
            <person name="Frisvad J.C."/>
            <person name="Nybo J.L."/>
            <person name="Theobald S."/>
            <person name="Kuo A."/>
            <person name="Bowyer P."/>
            <person name="Matsuda Y."/>
            <person name="Mondo S."/>
            <person name="Lyhne E.K."/>
            <person name="Kogle M.E."/>
            <person name="Clum A."/>
            <person name="Lipzen A."/>
            <person name="Salamov A."/>
            <person name="Ngan C.Y."/>
            <person name="Daum C."/>
            <person name="Chiniquy J."/>
            <person name="Barry K."/>
            <person name="LaButti K."/>
            <person name="Simmons B.A."/>
            <person name="Magnuson J.K."/>
            <person name="Mortensen U.H."/>
            <person name="Larsen T.O."/>
            <person name="Grigoriev I.V."/>
            <person name="Baker S.E."/>
            <person name="Andersen M.R."/>
            <person name="Nordberg H.P."/>
            <person name="Cantor M.N."/>
            <person name="Hua S.X."/>
        </authorList>
    </citation>
    <scope>NUCLEOTIDE SEQUENCE [LARGE SCALE GENOMIC DNA]</scope>
    <source>
        <strain evidence="3 4">CBS 102.13</strain>
    </source>
</reference>
<keyword evidence="2" id="KW-1133">Transmembrane helix</keyword>
<feature type="region of interest" description="Disordered" evidence="1">
    <location>
        <begin position="515"/>
        <end position="534"/>
    </location>
</feature>
<evidence type="ECO:0000313" key="4">
    <source>
        <dbReference type="Proteomes" id="UP000234585"/>
    </source>
</evidence>
<dbReference type="AlphaFoldDB" id="A0A2I2FHX4"/>
<dbReference type="OrthoDB" id="5404940at2759"/>
<accession>A0A2I2FHX4</accession>
<evidence type="ECO:0000256" key="1">
    <source>
        <dbReference type="SAM" id="MobiDB-lite"/>
    </source>
</evidence>
<evidence type="ECO:0000256" key="2">
    <source>
        <dbReference type="SAM" id="Phobius"/>
    </source>
</evidence>
<feature type="region of interest" description="Disordered" evidence="1">
    <location>
        <begin position="250"/>
        <end position="272"/>
    </location>
</feature>
<dbReference type="STRING" id="41067.A0A2I2FHX4"/>
<feature type="compositionally biased region" description="Basic residues" evidence="1">
    <location>
        <begin position="596"/>
        <end position="608"/>
    </location>
</feature>
<keyword evidence="2" id="KW-0472">Membrane</keyword>
<feature type="transmembrane region" description="Helical" evidence="2">
    <location>
        <begin position="150"/>
        <end position="175"/>
    </location>
</feature>
<dbReference type="GeneID" id="36518847"/>
<keyword evidence="2" id="KW-0812">Transmembrane</keyword>
<proteinExistence type="predicted"/>
<feature type="region of interest" description="Disordered" evidence="1">
    <location>
        <begin position="452"/>
        <end position="473"/>
    </location>
</feature>
<evidence type="ECO:0000313" key="3">
    <source>
        <dbReference type="EMBL" id="PLB40223.1"/>
    </source>
</evidence>
<feature type="compositionally biased region" description="Basic and acidic residues" evidence="1">
    <location>
        <begin position="676"/>
        <end position="687"/>
    </location>
</feature>
<dbReference type="Proteomes" id="UP000234585">
    <property type="component" value="Unassembled WGS sequence"/>
</dbReference>
<feature type="region of interest" description="Disordered" evidence="1">
    <location>
        <begin position="29"/>
        <end position="68"/>
    </location>
</feature>
<feature type="transmembrane region" description="Helical" evidence="2">
    <location>
        <begin position="88"/>
        <end position="108"/>
    </location>
</feature>
<gene>
    <name evidence="3" type="ORF">BDW47DRAFT_101615</name>
</gene>
<feature type="compositionally biased region" description="Basic and acidic residues" evidence="1">
    <location>
        <begin position="331"/>
        <end position="348"/>
    </location>
</feature>
<feature type="region of interest" description="Disordered" evidence="1">
    <location>
        <begin position="676"/>
        <end position="709"/>
    </location>
</feature>
<organism evidence="3 4">
    <name type="scientific">Aspergillus candidus</name>
    <dbReference type="NCBI Taxonomy" id="41067"/>
    <lineage>
        <taxon>Eukaryota</taxon>
        <taxon>Fungi</taxon>
        <taxon>Dikarya</taxon>
        <taxon>Ascomycota</taxon>
        <taxon>Pezizomycotina</taxon>
        <taxon>Eurotiomycetes</taxon>
        <taxon>Eurotiomycetidae</taxon>
        <taxon>Eurotiales</taxon>
        <taxon>Aspergillaceae</taxon>
        <taxon>Aspergillus</taxon>
        <taxon>Aspergillus subgen. Circumdati</taxon>
    </lineage>
</organism>
<feature type="transmembrane region" description="Helical" evidence="2">
    <location>
        <begin position="114"/>
        <end position="138"/>
    </location>
</feature>
<dbReference type="EMBL" id="KZ559125">
    <property type="protein sequence ID" value="PLB40223.1"/>
    <property type="molecule type" value="Genomic_DNA"/>
</dbReference>
<feature type="region of interest" description="Disordered" evidence="1">
    <location>
        <begin position="296"/>
        <end position="416"/>
    </location>
</feature>